<protein>
    <submittedName>
        <fullName evidence="1">Uncharacterized protein</fullName>
    </submittedName>
</protein>
<sequence length="47" mass="5279">MVMERIRSKPVLQNRKEFIHSERCVLGSKTNATHNESGLVSISPSNP</sequence>
<evidence type="ECO:0000313" key="2">
    <source>
        <dbReference type="Proteomes" id="UP000323506"/>
    </source>
</evidence>
<dbReference type="AlphaFoldDB" id="A0A5D2H4E2"/>
<dbReference type="EMBL" id="CM017690">
    <property type="protein sequence ID" value="TYH25124.1"/>
    <property type="molecule type" value="Genomic_DNA"/>
</dbReference>
<organism evidence="1 2">
    <name type="scientific">Gossypium darwinii</name>
    <name type="common">Darwin's cotton</name>
    <name type="synonym">Gossypium barbadense var. darwinii</name>
    <dbReference type="NCBI Taxonomy" id="34276"/>
    <lineage>
        <taxon>Eukaryota</taxon>
        <taxon>Viridiplantae</taxon>
        <taxon>Streptophyta</taxon>
        <taxon>Embryophyta</taxon>
        <taxon>Tracheophyta</taxon>
        <taxon>Spermatophyta</taxon>
        <taxon>Magnoliopsida</taxon>
        <taxon>eudicotyledons</taxon>
        <taxon>Gunneridae</taxon>
        <taxon>Pentapetalae</taxon>
        <taxon>rosids</taxon>
        <taxon>malvids</taxon>
        <taxon>Malvales</taxon>
        <taxon>Malvaceae</taxon>
        <taxon>Malvoideae</taxon>
        <taxon>Gossypium</taxon>
    </lineage>
</organism>
<evidence type="ECO:0000313" key="1">
    <source>
        <dbReference type="EMBL" id="TYH25124.1"/>
    </source>
</evidence>
<gene>
    <name evidence="1" type="ORF">ES288_A03G144100v1</name>
</gene>
<accession>A0A5D2H4E2</accession>
<dbReference type="Proteomes" id="UP000323506">
    <property type="component" value="Chromosome A03"/>
</dbReference>
<reference evidence="1 2" key="1">
    <citation type="submission" date="2019-06" db="EMBL/GenBank/DDBJ databases">
        <title>WGS assembly of Gossypium darwinii.</title>
        <authorList>
            <person name="Chen Z.J."/>
            <person name="Sreedasyam A."/>
            <person name="Ando A."/>
            <person name="Song Q."/>
            <person name="De L."/>
            <person name="Hulse-Kemp A."/>
            <person name="Ding M."/>
            <person name="Ye W."/>
            <person name="Kirkbride R."/>
            <person name="Jenkins J."/>
            <person name="Plott C."/>
            <person name="Lovell J."/>
            <person name="Lin Y.-M."/>
            <person name="Vaughn R."/>
            <person name="Liu B."/>
            <person name="Li W."/>
            <person name="Simpson S."/>
            <person name="Scheffler B."/>
            <person name="Saski C."/>
            <person name="Grover C."/>
            <person name="Hu G."/>
            <person name="Conover J."/>
            <person name="Carlson J."/>
            <person name="Shu S."/>
            <person name="Boston L."/>
            <person name="Williams M."/>
            <person name="Peterson D."/>
            <person name="Mcgee K."/>
            <person name="Jones D."/>
            <person name="Wendel J."/>
            <person name="Stelly D."/>
            <person name="Grimwood J."/>
            <person name="Schmutz J."/>
        </authorList>
    </citation>
    <scope>NUCLEOTIDE SEQUENCE [LARGE SCALE GENOMIC DNA]</scope>
    <source>
        <strain evidence="1">1808015.09</strain>
    </source>
</reference>
<keyword evidence="2" id="KW-1185">Reference proteome</keyword>
<proteinExistence type="predicted"/>
<name>A0A5D2H4E2_GOSDA</name>